<keyword evidence="1" id="KW-0732">Signal</keyword>
<sequence>MRTHLLATILGLTTVSLCTSLRVQAATFDYDQLKNISSRPINSNNRLTFSGDPFQNQGYTVFSNLNPTSLDSGHPVISLNGVGKAPYYVTGRQGSPEVPPSGATRATSATEIAGFPTFSNYLKNNGILLDSVGFGFGQKSDHDFIKTWNLGDDILGKDWFGSPNSNIEEKIYKANPDDVEVFLTFGTQKIVSFGYSDIYAAINYGSTTSVSDDSDVAFTDPITATKVTGLDPVGDALANAFLQDVAVGGGKIQLVHEEYQPDETNFILGNGFGGINLRFGASIQVVRPTTVPEPSSALGFLMFGALNAIYCLKRNKKTDEREVL</sequence>
<keyword evidence="3" id="KW-1185">Reference proteome</keyword>
<evidence type="ECO:0000313" key="3">
    <source>
        <dbReference type="Proteomes" id="UP000632766"/>
    </source>
</evidence>
<dbReference type="AlphaFoldDB" id="A0A8J7HW68"/>
<feature type="chain" id="PRO_5035207862" description="PEP-CTERM sorting domain-containing protein" evidence="1">
    <location>
        <begin position="26"/>
        <end position="324"/>
    </location>
</feature>
<comment type="caution">
    <text evidence="2">The sequence shown here is derived from an EMBL/GenBank/DDBJ whole genome shotgun (WGS) entry which is preliminary data.</text>
</comment>
<proteinExistence type="predicted"/>
<organism evidence="2 3">
    <name type="scientific">Amazonocrinis nigriterrae CENA67</name>
    <dbReference type="NCBI Taxonomy" id="2794033"/>
    <lineage>
        <taxon>Bacteria</taxon>
        <taxon>Bacillati</taxon>
        <taxon>Cyanobacteriota</taxon>
        <taxon>Cyanophyceae</taxon>
        <taxon>Nostocales</taxon>
        <taxon>Nostocaceae</taxon>
        <taxon>Amazonocrinis</taxon>
        <taxon>Amazonocrinis nigriterrae</taxon>
    </lineage>
</organism>
<gene>
    <name evidence="2" type="ORF">I8748_33515</name>
</gene>
<dbReference type="Proteomes" id="UP000632766">
    <property type="component" value="Unassembled WGS sequence"/>
</dbReference>
<protein>
    <recommendedName>
        <fullName evidence="4">PEP-CTERM sorting domain-containing protein</fullName>
    </recommendedName>
</protein>
<dbReference type="RefSeq" id="WP_198128733.1">
    <property type="nucleotide sequence ID" value="NZ_JAECZC010000108.1"/>
</dbReference>
<evidence type="ECO:0008006" key="4">
    <source>
        <dbReference type="Google" id="ProtNLM"/>
    </source>
</evidence>
<evidence type="ECO:0000256" key="1">
    <source>
        <dbReference type="SAM" id="SignalP"/>
    </source>
</evidence>
<evidence type="ECO:0000313" key="2">
    <source>
        <dbReference type="EMBL" id="MBH8567011.1"/>
    </source>
</evidence>
<accession>A0A8J7HW68</accession>
<feature type="signal peptide" evidence="1">
    <location>
        <begin position="1"/>
        <end position="25"/>
    </location>
</feature>
<reference evidence="2 3" key="1">
    <citation type="journal article" date="2021" name="Int. J. Syst. Evol. Microbiol.">
        <title>Amazonocrinis nigriterrae gen. nov., sp. nov., Atlanticothrix silvestris gen. nov., sp. nov. and Dendronalium phyllosphericum gen. nov., sp. nov., nostocacean cyanobacteria from Brazilian environments.</title>
        <authorList>
            <person name="Alvarenga D.O."/>
            <person name="Andreote A.P.D."/>
            <person name="Branco L.H.Z."/>
            <person name="Delbaje E."/>
            <person name="Cruz R.B."/>
            <person name="Varani A.M."/>
            <person name="Fiore M.F."/>
        </authorList>
    </citation>
    <scope>NUCLEOTIDE SEQUENCE [LARGE SCALE GENOMIC DNA]</scope>
    <source>
        <strain evidence="2 3">CENA67</strain>
    </source>
</reference>
<dbReference type="EMBL" id="JAECZC010000108">
    <property type="protein sequence ID" value="MBH8567011.1"/>
    <property type="molecule type" value="Genomic_DNA"/>
</dbReference>
<name>A0A8J7HW68_9NOST</name>